<accession>A0AC34GKA5</accession>
<name>A0AC34GKA5_9BILA</name>
<reference evidence="2" key="1">
    <citation type="submission" date="2022-11" db="UniProtKB">
        <authorList>
            <consortium name="WormBaseParasite"/>
        </authorList>
    </citation>
    <scope>IDENTIFICATION</scope>
</reference>
<evidence type="ECO:0000313" key="2">
    <source>
        <dbReference type="WBParaSite" id="ES5_v2.g30081.t1"/>
    </source>
</evidence>
<dbReference type="WBParaSite" id="ES5_v2.g30081.t1">
    <property type="protein sequence ID" value="ES5_v2.g30081.t1"/>
    <property type="gene ID" value="ES5_v2.g30081"/>
</dbReference>
<dbReference type="Proteomes" id="UP000887579">
    <property type="component" value="Unplaced"/>
</dbReference>
<organism evidence="1 2">
    <name type="scientific">Panagrolaimus sp. ES5</name>
    <dbReference type="NCBI Taxonomy" id="591445"/>
    <lineage>
        <taxon>Eukaryota</taxon>
        <taxon>Metazoa</taxon>
        <taxon>Ecdysozoa</taxon>
        <taxon>Nematoda</taxon>
        <taxon>Chromadorea</taxon>
        <taxon>Rhabditida</taxon>
        <taxon>Tylenchina</taxon>
        <taxon>Panagrolaimomorpha</taxon>
        <taxon>Panagrolaimoidea</taxon>
        <taxon>Panagrolaimidae</taxon>
        <taxon>Panagrolaimus</taxon>
    </lineage>
</organism>
<protein>
    <submittedName>
        <fullName evidence="2">Uncharacterized protein</fullName>
    </submittedName>
</protein>
<sequence length="93" mass="10516">MKINCGGYGTTCKEAEKGIQCSAMKAEIECGKNGFEYIKNIISIGLCYSQPQCNKEFCKHEKIREVRNTVKNASVSKNWVTVLIWSFIALLLY</sequence>
<proteinExistence type="predicted"/>
<evidence type="ECO:0000313" key="1">
    <source>
        <dbReference type="Proteomes" id="UP000887579"/>
    </source>
</evidence>